<comment type="caution">
    <text evidence="1">The sequence shown here is derived from an EMBL/GenBank/DDBJ whole genome shotgun (WGS) entry which is preliminary data.</text>
</comment>
<dbReference type="AlphaFoldDB" id="A0AAN7UUK3"/>
<dbReference type="EMBL" id="JAWHQM010000066">
    <property type="protein sequence ID" value="KAK5636312.1"/>
    <property type="molecule type" value="Genomic_DNA"/>
</dbReference>
<organism evidence="1 2">
    <name type="scientific">Xylaria bambusicola</name>
    <dbReference type="NCBI Taxonomy" id="326684"/>
    <lineage>
        <taxon>Eukaryota</taxon>
        <taxon>Fungi</taxon>
        <taxon>Dikarya</taxon>
        <taxon>Ascomycota</taxon>
        <taxon>Pezizomycotina</taxon>
        <taxon>Sordariomycetes</taxon>
        <taxon>Xylariomycetidae</taxon>
        <taxon>Xylariales</taxon>
        <taxon>Xylariaceae</taxon>
        <taxon>Xylaria</taxon>
    </lineage>
</organism>
<sequence>MFYHDVEPSLAQKAVDALLPMPVRSTTDVSLFDPRDGGFEVGYIFTEEDKAVPIDAQKGLFAVFPAGSFSASLPTSHSPFLSNSNALADTIQKATKHLFVKTSQA</sequence>
<dbReference type="InterPro" id="IPR029058">
    <property type="entry name" value="AB_hydrolase_fold"/>
</dbReference>
<proteinExistence type="predicted"/>
<dbReference type="Proteomes" id="UP001305414">
    <property type="component" value="Unassembled WGS sequence"/>
</dbReference>
<dbReference type="Gene3D" id="3.40.50.1820">
    <property type="entry name" value="alpha/beta hydrolase"/>
    <property type="match status" value="1"/>
</dbReference>
<accession>A0AAN7UUK3</accession>
<evidence type="ECO:0000313" key="1">
    <source>
        <dbReference type="EMBL" id="KAK5636312.1"/>
    </source>
</evidence>
<protein>
    <submittedName>
        <fullName evidence="1">Uncharacterized protein</fullName>
    </submittedName>
</protein>
<name>A0AAN7UUK3_9PEZI</name>
<gene>
    <name evidence="1" type="ORF">RRF57_012024</name>
</gene>
<reference evidence="1 2" key="1">
    <citation type="submission" date="2023-10" db="EMBL/GenBank/DDBJ databases">
        <title>Draft genome sequence of Xylaria bambusicola isolate GMP-LS, the root and basal stem rot pathogen of sugarcane in Indonesia.</title>
        <authorList>
            <person name="Selvaraj P."/>
            <person name="Muralishankar V."/>
            <person name="Muruganantham S."/>
            <person name="Sp S."/>
            <person name="Haryani S."/>
            <person name="Lau K.J.X."/>
            <person name="Naqvi N.I."/>
        </authorList>
    </citation>
    <scope>NUCLEOTIDE SEQUENCE [LARGE SCALE GENOMIC DNA]</scope>
    <source>
        <strain evidence="1">GMP-LS</strain>
    </source>
</reference>
<keyword evidence="2" id="KW-1185">Reference proteome</keyword>
<evidence type="ECO:0000313" key="2">
    <source>
        <dbReference type="Proteomes" id="UP001305414"/>
    </source>
</evidence>